<keyword evidence="2" id="KW-1185">Reference proteome</keyword>
<accession>A0A7K0CSS2</accession>
<sequence length="308" mass="33328">MSNDAQRDCTACRHRIPCGIRIIRVPCPLSRRRTADVHRRPCRLGHWIRGESSQMRASPGKVSGQGVNAVVHLRCQRAQGDCRSGTRPPVLGAGQSPHRGLDHTAGGLVPPRGVQPGGVACPVAQRVPRARVGRHEKCRLIHFEQTDGVSRRHLQRDLTPDRTGDHSITGSGKLVSQLNPAATHVLGVEGELDGGAQLVQHFQQGCGLRLRTGVLVRQPLGLKFREGPVVAPEVRVQIPWLTEPTLVKSGSVGVEAQQKVPDPITAQVRFPRHLLGQIEDRVAACGFAGMWAGYNKDITTARHAAADG</sequence>
<name>A0A7K0CSS2_9ACTN</name>
<evidence type="ECO:0000313" key="1">
    <source>
        <dbReference type="EMBL" id="MQY16535.1"/>
    </source>
</evidence>
<evidence type="ECO:0000313" key="2">
    <source>
        <dbReference type="Proteomes" id="UP000466345"/>
    </source>
</evidence>
<reference evidence="1 2" key="1">
    <citation type="submission" date="2019-10" db="EMBL/GenBank/DDBJ databases">
        <title>Streptomyces smaragdinus sp. nov. and Streptomyces fabii sp. nov., isolated from the gut of fungus growing-termite Macrotermes natalensis.</title>
        <authorList>
            <person name="Schwitalla J."/>
            <person name="Benndorf R."/>
            <person name="Martin K."/>
            <person name="De Beer W."/>
            <person name="Kaster A.-K."/>
            <person name="Vollmers J."/>
            <person name="Poulsen M."/>
            <person name="Beemelmanns C."/>
        </authorList>
    </citation>
    <scope>NUCLEOTIDE SEQUENCE [LARGE SCALE GENOMIC DNA]</scope>
    <source>
        <strain evidence="1 2">RB5</strain>
    </source>
</reference>
<gene>
    <name evidence="1" type="ORF">SRB5_67340</name>
</gene>
<dbReference type="AlphaFoldDB" id="A0A7K0CSS2"/>
<dbReference type="Proteomes" id="UP000466345">
    <property type="component" value="Unassembled WGS sequence"/>
</dbReference>
<dbReference type="EMBL" id="WEGJ01000059">
    <property type="protein sequence ID" value="MQY16535.1"/>
    <property type="molecule type" value="Genomic_DNA"/>
</dbReference>
<proteinExistence type="predicted"/>
<protein>
    <submittedName>
        <fullName evidence="1">Uncharacterized protein</fullName>
    </submittedName>
</protein>
<organism evidence="1 2">
    <name type="scientific">Streptomyces smaragdinus</name>
    <dbReference type="NCBI Taxonomy" id="2585196"/>
    <lineage>
        <taxon>Bacteria</taxon>
        <taxon>Bacillati</taxon>
        <taxon>Actinomycetota</taxon>
        <taxon>Actinomycetes</taxon>
        <taxon>Kitasatosporales</taxon>
        <taxon>Streptomycetaceae</taxon>
        <taxon>Streptomyces</taxon>
    </lineage>
</organism>
<comment type="caution">
    <text evidence="1">The sequence shown here is derived from an EMBL/GenBank/DDBJ whole genome shotgun (WGS) entry which is preliminary data.</text>
</comment>